<accession>A0A6I3L132</accession>
<feature type="region of interest" description="Disordered" evidence="1">
    <location>
        <begin position="1"/>
        <end position="27"/>
    </location>
</feature>
<comment type="caution">
    <text evidence="2">The sequence shown here is derived from an EMBL/GenBank/DDBJ whole genome shotgun (WGS) entry which is preliminary data.</text>
</comment>
<evidence type="ECO:0000313" key="3">
    <source>
        <dbReference type="Proteomes" id="UP000432464"/>
    </source>
</evidence>
<dbReference type="Proteomes" id="UP000432464">
    <property type="component" value="Unassembled WGS sequence"/>
</dbReference>
<evidence type="ECO:0000313" key="2">
    <source>
        <dbReference type="EMBL" id="MTE14274.1"/>
    </source>
</evidence>
<gene>
    <name evidence="2" type="ORF">GLP40_16075</name>
</gene>
<feature type="region of interest" description="Disordered" evidence="1">
    <location>
        <begin position="90"/>
        <end position="110"/>
    </location>
</feature>
<dbReference type="AlphaFoldDB" id="A0A6I3L132"/>
<evidence type="ECO:0000256" key="1">
    <source>
        <dbReference type="SAM" id="MobiDB-lite"/>
    </source>
</evidence>
<proteinExistence type="predicted"/>
<name>A0A6I3L132_9NOCA</name>
<reference evidence="2 3" key="1">
    <citation type="submission" date="2019-11" db="EMBL/GenBank/DDBJ databases">
        <title>Nocardia sp. nov. CT2-14 isolated from soil.</title>
        <authorList>
            <person name="Kanchanasin P."/>
            <person name="Tanasupawat S."/>
            <person name="Yuki M."/>
            <person name="Kudo T."/>
        </authorList>
    </citation>
    <scope>NUCLEOTIDE SEQUENCE [LARGE SCALE GENOMIC DNA]</scope>
    <source>
        <strain evidence="2 3">CT2-14</strain>
    </source>
</reference>
<dbReference type="EMBL" id="WMBB01000007">
    <property type="protein sequence ID" value="MTE14274.1"/>
    <property type="molecule type" value="Genomic_DNA"/>
</dbReference>
<sequence length="130" mass="13304">MDTNACTSRSAARPGDDARGPAVAGMDGPRAAIRVAERAAAQAVAGRIPLRATAQDVPDVAFRPITVLGDAVTAVEPLSAMARLVVDSDRSDAITPSRSGPPAHDLARHSSCPVLMPPVQAATRAEAACR</sequence>
<dbReference type="RefSeq" id="WP_154788740.1">
    <property type="nucleotide sequence ID" value="NZ_WMBB01000007.1"/>
</dbReference>
<protein>
    <submittedName>
        <fullName evidence="2">Uncharacterized protein</fullName>
    </submittedName>
</protein>
<feature type="compositionally biased region" description="Polar residues" evidence="1">
    <location>
        <begin position="1"/>
        <end position="10"/>
    </location>
</feature>
<organism evidence="2 3">
    <name type="scientific">Nocardia aurantiaca</name>
    <dbReference type="NCBI Taxonomy" id="2675850"/>
    <lineage>
        <taxon>Bacteria</taxon>
        <taxon>Bacillati</taxon>
        <taxon>Actinomycetota</taxon>
        <taxon>Actinomycetes</taxon>
        <taxon>Mycobacteriales</taxon>
        <taxon>Nocardiaceae</taxon>
        <taxon>Nocardia</taxon>
    </lineage>
</organism>
<keyword evidence="3" id="KW-1185">Reference proteome</keyword>